<proteinExistence type="predicted"/>
<name>A0A4Y2GGM7_ARAVE</name>
<accession>A0A4Y2GGM7</accession>
<feature type="compositionally biased region" description="Polar residues" evidence="1">
    <location>
        <begin position="44"/>
        <end position="58"/>
    </location>
</feature>
<evidence type="ECO:0000313" key="3">
    <source>
        <dbReference type="Proteomes" id="UP000499080"/>
    </source>
</evidence>
<keyword evidence="3" id="KW-1185">Reference proteome</keyword>
<evidence type="ECO:0000256" key="1">
    <source>
        <dbReference type="SAM" id="MobiDB-lite"/>
    </source>
</evidence>
<dbReference type="EMBL" id="BGPR01098996">
    <property type="protein sequence ID" value="GBM51174.1"/>
    <property type="molecule type" value="Genomic_DNA"/>
</dbReference>
<organism evidence="2 3">
    <name type="scientific">Araneus ventricosus</name>
    <name type="common">Orbweaver spider</name>
    <name type="synonym">Epeira ventricosa</name>
    <dbReference type="NCBI Taxonomy" id="182803"/>
    <lineage>
        <taxon>Eukaryota</taxon>
        <taxon>Metazoa</taxon>
        <taxon>Ecdysozoa</taxon>
        <taxon>Arthropoda</taxon>
        <taxon>Chelicerata</taxon>
        <taxon>Arachnida</taxon>
        <taxon>Araneae</taxon>
        <taxon>Araneomorphae</taxon>
        <taxon>Entelegynae</taxon>
        <taxon>Araneoidea</taxon>
        <taxon>Araneidae</taxon>
        <taxon>Araneus</taxon>
    </lineage>
</organism>
<gene>
    <name evidence="2" type="ORF">AVEN_79516_1</name>
</gene>
<protein>
    <submittedName>
        <fullName evidence="2">Uncharacterized protein</fullName>
    </submittedName>
</protein>
<dbReference type="AlphaFoldDB" id="A0A4Y2GGM7"/>
<feature type="region of interest" description="Disordered" evidence="1">
    <location>
        <begin position="44"/>
        <end position="66"/>
    </location>
</feature>
<sequence>MQEKHLAQITRTITLVQINNTNRQQFTGNNSNSAFRFRSRNSQQITNNDSNSTFSSAQPIGFPARTEDETPKTFLESVRTPFIYPFSTGCYVTWKYLAHSSISSSNGDIEEMIADSGIFAMSPSFQNGCQVCCHGQESKPCRCWSFQAYPVKLSS</sequence>
<reference evidence="2 3" key="1">
    <citation type="journal article" date="2019" name="Sci. Rep.">
        <title>Orb-weaving spider Araneus ventricosus genome elucidates the spidroin gene catalogue.</title>
        <authorList>
            <person name="Kono N."/>
            <person name="Nakamura H."/>
            <person name="Ohtoshi R."/>
            <person name="Moran D.A.P."/>
            <person name="Shinohara A."/>
            <person name="Yoshida Y."/>
            <person name="Fujiwara M."/>
            <person name="Mori M."/>
            <person name="Tomita M."/>
            <person name="Arakawa K."/>
        </authorList>
    </citation>
    <scope>NUCLEOTIDE SEQUENCE [LARGE SCALE GENOMIC DNA]</scope>
</reference>
<comment type="caution">
    <text evidence="2">The sequence shown here is derived from an EMBL/GenBank/DDBJ whole genome shotgun (WGS) entry which is preliminary data.</text>
</comment>
<dbReference type="Proteomes" id="UP000499080">
    <property type="component" value="Unassembled WGS sequence"/>
</dbReference>
<evidence type="ECO:0000313" key="2">
    <source>
        <dbReference type="EMBL" id="GBM51174.1"/>
    </source>
</evidence>